<accession>A0AAV2GN16</accession>
<evidence type="ECO:0008006" key="4">
    <source>
        <dbReference type="Google" id="ProtNLM"/>
    </source>
</evidence>
<evidence type="ECO:0000313" key="3">
    <source>
        <dbReference type="Proteomes" id="UP001497516"/>
    </source>
</evidence>
<sequence>MKPSSVITLHLFWLSKSAPAHHCTKNVFGTHRMGFPRKEFCKHVVSLIIRILEPTTHRNQVLVSLIVILNVEQQLDNSRIHRLPRSNASFNHMIKELYPSTESPLRHILCSSFPVELREQPE</sequence>
<feature type="signal peptide" evidence="1">
    <location>
        <begin position="1"/>
        <end position="20"/>
    </location>
</feature>
<gene>
    <name evidence="2" type="ORF">LTRI10_LOCUS50595</name>
</gene>
<reference evidence="2 3" key="1">
    <citation type="submission" date="2024-04" db="EMBL/GenBank/DDBJ databases">
        <authorList>
            <person name="Fracassetti M."/>
        </authorList>
    </citation>
    <scope>NUCLEOTIDE SEQUENCE [LARGE SCALE GENOMIC DNA]</scope>
</reference>
<evidence type="ECO:0000256" key="1">
    <source>
        <dbReference type="SAM" id="SignalP"/>
    </source>
</evidence>
<name>A0AAV2GN16_9ROSI</name>
<keyword evidence="3" id="KW-1185">Reference proteome</keyword>
<keyword evidence="1" id="KW-0732">Signal</keyword>
<organism evidence="2 3">
    <name type="scientific">Linum trigynum</name>
    <dbReference type="NCBI Taxonomy" id="586398"/>
    <lineage>
        <taxon>Eukaryota</taxon>
        <taxon>Viridiplantae</taxon>
        <taxon>Streptophyta</taxon>
        <taxon>Embryophyta</taxon>
        <taxon>Tracheophyta</taxon>
        <taxon>Spermatophyta</taxon>
        <taxon>Magnoliopsida</taxon>
        <taxon>eudicotyledons</taxon>
        <taxon>Gunneridae</taxon>
        <taxon>Pentapetalae</taxon>
        <taxon>rosids</taxon>
        <taxon>fabids</taxon>
        <taxon>Malpighiales</taxon>
        <taxon>Linaceae</taxon>
        <taxon>Linum</taxon>
    </lineage>
</organism>
<dbReference type="EMBL" id="OZ034822">
    <property type="protein sequence ID" value="CAL1411223.1"/>
    <property type="molecule type" value="Genomic_DNA"/>
</dbReference>
<feature type="chain" id="PRO_5043864314" description="Secreted protein" evidence="1">
    <location>
        <begin position="21"/>
        <end position="122"/>
    </location>
</feature>
<protein>
    <recommendedName>
        <fullName evidence="4">Secreted protein</fullName>
    </recommendedName>
</protein>
<dbReference type="Proteomes" id="UP001497516">
    <property type="component" value="Chromosome 9"/>
</dbReference>
<proteinExistence type="predicted"/>
<dbReference type="AlphaFoldDB" id="A0AAV2GN16"/>
<evidence type="ECO:0000313" key="2">
    <source>
        <dbReference type="EMBL" id="CAL1411223.1"/>
    </source>
</evidence>